<keyword evidence="3" id="KW-0378">Hydrolase</keyword>
<dbReference type="GeneID" id="105322382"/>
<dbReference type="InterPro" id="IPR024079">
    <property type="entry name" value="MetalloPept_cat_dom_sf"/>
</dbReference>
<evidence type="ECO:0000256" key="3">
    <source>
        <dbReference type="ARBA" id="ARBA00022801"/>
    </source>
</evidence>
<evidence type="ECO:0000256" key="7">
    <source>
        <dbReference type="ARBA" id="ARBA00023180"/>
    </source>
</evidence>
<reference evidence="12" key="1">
    <citation type="submission" date="2022-08" db="UniProtKB">
        <authorList>
            <consortium name="EnsemblMetazoa"/>
        </authorList>
    </citation>
    <scope>IDENTIFICATION</scope>
    <source>
        <strain evidence="12">05x7-T-G4-1.051#20</strain>
    </source>
</reference>
<feature type="compositionally biased region" description="Polar residues" evidence="9">
    <location>
        <begin position="34"/>
        <end position="54"/>
    </location>
</feature>
<keyword evidence="1" id="KW-0645">Protease</keyword>
<dbReference type="PANTHER" id="PTHR11905">
    <property type="entry name" value="ADAM A DISINTEGRIN AND METALLOPROTEASE DOMAIN"/>
    <property type="match status" value="1"/>
</dbReference>
<dbReference type="PROSITE" id="PS50215">
    <property type="entry name" value="ADAM_MEPRO"/>
    <property type="match status" value="1"/>
</dbReference>
<comment type="caution">
    <text evidence="8">Lacks conserved residue(s) required for the propagation of feature annotation.</text>
</comment>
<evidence type="ECO:0000313" key="12">
    <source>
        <dbReference type="EnsemblMetazoa" id="G2721.1:cds"/>
    </source>
</evidence>
<feature type="region of interest" description="Disordered" evidence="9">
    <location>
        <begin position="34"/>
        <end position="61"/>
    </location>
</feature>
<dbReference type="GO" id="GO:0046872">
    <property type="term" value="F:metal ion binding"/>
    <property type="evidence" value="ECO:0007669"/>
    <property type="project" value="UniProtKB-KW"/>
</dbReference>
<feature type="binding site" evidence="8">
    <location>
        <position position="450"/>
    </location>
    <ligand>
        <name>Zn(2+)</name>
        <dbReference type="ChEBI" id="CHEBI:29105"/>
        <note>catalytic</note>
    </ligand>
</feature>
<evidence type="ECO:0000313" key="13">
    <source>
        <dbReference type="Proteomes" id="UP000005408"/>
    </source>
</evidence>
<dbReference type="Pfam" id="PF17771">
    <property type="entry name" value="ADAMTS_CR_2"/>
    <property type="match status" value="1"/>
</dbReference>
<dbReference type="OrthoDB" id="9936463at2759"/>
<feature type="signal peptide" evidence="10">
    <location>
        <begin position="1"/>
        <end position="21"/>
    </location>
</feature>
<dbReference type="SUPFAM" id="SSF55486">
    <property type="entry name" value="Metalloproteases ('zincins'), catalytic domain"/>
    <property type="match status" value="1"/>
</dbReference>
<feature type="active site" evidence="8">
    <location>
        <position position="451"/>
    </location>
</feature>
<dbReference type="Gene3D" id="3.40.1620.60">
    <property type="match status" value="1"/>
</dbReference>
<keyword evidence="13" id="KW-1185">Reference proteome</keyword>
<dbReference type="AlphaFoldDB" id="A0A8W8LEN4"/>
<proteinExistence type="predicted"/>
<feature type="region of interest" description="Disordered" evidence="9">
    <location>
        <begin position="228"/>
        <end position="247"/>
    </location>
</feature>
<keyword evidence="7" id="KW-0325">Glycoprotein</keyword>
<organism evidence="12 13">
    <name type="scientific">Magallana gigas</name>
    <name type="common">Pacific oyster</name>
    <name type="synonym">Crassostrea gigas</name>
    <dbReference type="NCBI Taxonomy" id="29159"/>
    <lineage>
        <taxon>Eukaryota</taxon>
        <taxon>Metazoa</taxon>
        <taxon>Spiralia</taxon>
        <taxon>Lophotrochozoa</taxon>
        <taxon>Mollusca</taxon>
        <taxon>Bivalvia</taxon>
        <taxon>Autobranchia</taxon>
        <taxon>Pteriomorphia</taxon>
        <taxon>Ostreida</taxon>
        <taxon>Ostreoidea</taxon>
        <taxon>Ostreidae</taxon>
        <taxon>Magallana</taxon>
    </lineage>
</organism>
<evidence type="ECO:0000256" key="5">
    <source>
        <dbReference type="ARBA" id="ARBA00023049"/>
    </source>
</evidence>
<evidence type="ECO:0000256" key="4">
    <source>
        <dbReference type="ARBA" id="ARBA00022833"/>
    </source>
</evidence>
<evidence type="ECO:0000256" key="10">
    <source>
        <dbReference type="SAM" id="SignalP"/>
    </source>
</evidence>
<keyword evidence="4 8" id="KW-0862">Zinc</keyword>
<keyword evidence="6" id="KW-1015">Disulfide bond</keyword>
<dbReference type="KEGG" id="crg:105322382"/>
<dbReference type="InterPro" id="IPR041645">
    <property type="entry name" value="ADAMTS_CR_2"/>
</dbReference>
<keyword evidence="5" id="KW-0482">Metalloprotease</keyword>
<dbReference type="Proteomes" id="UP000005408">
    <property type="component" value="Unassembled WGS sequence"/>
</dbReference>
<keyword evidence="10" id="KW-0732">Signal</keyword>
<dbReference type="GO" id="GO:0006509">
    <property type="term" value="P:membrane protein ectodomain proteolysis"/>
    <property type="evidence" value="ECO:0007669"/>
    <property type="project" value="TreeGrafter"/>
</dbReference>
<dbReference type="EnsemblMetazoa" id="G2721.1">
    <property type="protein sequence ID" value="G2721.1:cds"/>
    <property type="gene ID" value="G2721"/>
</dbReference>
<evidence type="ECO:0000256" key="8">
    <source>
        <dbReference type="PROSITE-ProRule" id="PRU00276"/>
    </source>
</evidence>
<dbReference type="Gene3D" id="3.40.390.10">
    <property type="entry name" value="Collagenase (Catalytic Domain)"/>
    <property type="match status" value="1"/>
</dbReference>
<dbReference type="PANTHER" id="PTHR11905:SF249">
    <property type="entry name" value="SOL NARAE, ISOFORM C"/>
    <property type="match status" value="1"/>
</dbReference>
<feature type="binding site" evidence="8">
    <location>
        <position position="460"/>
    </location>
    <ligand>
        <name>Zn(2+)</name>
        <dbReference type="ChEBI" id="CHEBI:29105"/>
        <note>catalytic</note>
    </ligand>
</feature>
<feature type="chain" id="PRO_5036487446" description="Peptidase M12B domain-containing protein" evidence="10">
    <location>
        <begin position="22"/>
        <end position="596"/>
    </location>
</feature>
<evidence type="ECO:0000256" key="1">
    <source>
        <dbReference type="ARBA" id="ARBA00022670"/>
    </source>
</evidence>
<accession>A0A8W8LEN4</accession>
<dbReference type="GO" id="GO:0004222">
    <property type="term" value="F:metalloendopeptidase activity"/>
    <property type="evidence" value="ECO:0007669"/>
    <property type="project" value="InterPro"/>
</dbReference>
<protein>
    <recommendedName>
        <fullName evidence="11">Peptidase M12B domain-containing protein</fullName>
    </recommendedName>
</protein>
<feature type="compositionally biased region" description="Basic residues" evidence="9">
    <location>
        <begin position="233"/>
        <end position="247"/>
    </location>
</feature>
<evidence type="ECO:0000256" key="9">
    <source>
        <dbReference type="SAM" id="MobiDB-lite"/>
    </source>
</evidence>
<keyword evidence="2 8" id="KW-0479">Metal-binding</keyword>
<dbReference type="Pfam" id="PF01421">
    <property type="entry name" value="Reprolysin"/>
    <property type="match status" value="1"/>
</dbReference>
<evidence type="ECO:0000259" key="11">
    <source>
        <dbReference type="PROSITE" id="PS50215"/>
    </source>
</evidence>
<feature type="domain" description="Peptidase M12B" evidence="11">
    <location>
        <begin position="252"/>
        <end position="514"/>
    </location>
</feature>
<dbReference type="OMA" id="HLMGCVH"/>
<dbReference type="InterPro" id="IPR001590">
    <property type="entry name" value="Peptidase_M12B"/>
</dbReference>
<feature type="binding site" evidence="8">
    <location>
        <position position="454"/>
    </location>
    <ligand>
        <name>Zn(2+)</name>
        <dbReference type="ChEBI" id="CHEBI:29105"/>
        <note>catalytic</note>
    </ligand>
</feature>
<evidence type="ECO:0000256" key="2">
    <source>
        <dbReference type="ARBA" id="ARBA00022723"/>
    </source>
</evidence>
<sequence>MGFLYMIKTYFLTLIISTCTSYSQWQYEHTRYPTNRWNPSNQYQPGVSQNSYTPGRQGKGRVPGIQGNVPADIHILGDPNVDQVLGVKVATPDNIYNVELQRVNHNLFHEDVRYLSVSVDSTGKTIFKEEYKPVDLHKIAKSMNFYHDINSGTFLNIRSHRVDGSSPNHTYIEGVMFDELMVAPPNAGRRHKRDLYPVKHTMWTKDKEESMFNYDTLKVPDFVDKIKKDTQKKTSKKESHRRKKRQYRSPRIEPELLLFVDHALFRAFEGDSNELLEYLLHFWHSVNWKYLTITLAGQWPVIDLKIREIGVFKEPNAQPFIENSRIYKGSKLFSLYDAMDSLQKWLIRYENVLPVHDITFLQTGENACRKVKHRDTITPFSPNVLTAIRQGMPISSMDANKDSNECVKGTAGVAYVRGACLSAPLLRGSAFNFGIGEASTSFNGVIIAAHEVGHLLGAYHDGESEASSCSSSSGFIMSYTRDDSFKFSRFSECSIRSFQNFLRMDRSSCLMQRSSKESLQFPTTFPGKYMTLHEQCRRFTGGPPCEEGPKQCEHLCCDDRQGEWRYTRSEPAVDGTSCGKSHVCLNGQCVALESIG</sequence>
<name>A0A8W8LEN4_MAGGI</name>
<evidence type="ECO:0000256" key="6">
    <source>
        <dbReference type="ARBA" id="ARBA00023157"/>
    </source>
</evidence>